<comment type="similarity">
    <text evidence="6">Belongs to the DNA polymerase HolA subunit family.</text>
</comment>
<dbReference type="NCBIfam" id="TIGR01128">
    <property type="entry name" value="holA"/>
    <property type="match status" value="1"/>
</dbReference>
<keyword evidence="5" id="KW-0239">DNA-directed DNA polymerase</keyword>
<dbReference type="Gene3D" id="1.10.8.60">
    <property type="match status" value="1"/>
</dbReference>
<evidence type="ECO:0000256" key="2">
    <source>
        <dbReference type="ARBA" id="ARBA00022679"/>
    </source>
</evidence>
<dbReference type="InterPro" id="IPR005790">
    <property type="entry name" value="DNA_polIII_delta"/>
</dbReference>
<keyword evidence="4" id="KW-0235">DNA replication</keyword>
<accession>A0ABX0TPI6</accession>
<evidence type="ECO:0000313" key="8">
    <source>
        <dbReference type="EMBL" id="NIJ07448.1"/>
    </source>
</evidence>
<gene>
    <name evidence="8" type="ORF">FHS31_001044</name>
</gene>
<organism evidence="8 9">
    <name type="scientific">Sphingomonas vulcanisoli</name>
    <dbReference type="NCBI Taxonomy" id="1658060"/>
    <lineage>
        <taxon>Bacteria</taxon>
        <taxon>Pseudomonadati</taxon>
        <taxon>Pseudomonadota</taxon>
        <taxon>Alphaproteobacteria</taxon>
        <taxon>Sphingomonadales</taxon>
        <taxon>Sphingomonadaceae</taxon>
        <taxon>Sphingomonas</taxon>
    </lineage>
</organism>
<proteinExistence type="inferred from homology"/>
<dbReference type="SUPFAM" id="SSF48019">
    <property type="entry name" value="post-AAA+ oligomerization domain-like"/>
    <property type="match status" value="1"/>
</dbReference>
<reference evidence="8 9" key="1">
    <citation type="submission" date="2020-03" db="EMBL/GenBank/DDBJ databases">
        <title>Genomic Encyclopedia of Type Strains, Phase III (KMG-III): the genomes of soil and plant-associated and newly described type strains.</title>
        <authorList>
            <person name="Whitman W."/>
        </authorList>
    </citation>
    <scope>NUCLEOTIDE SEQUENCE [LARGE SCALE GENOMIC DNA]</scope>
    <source>
        <strain evidence="8 9">CECT 8804</strain>
    </source>
</reference>
<dbReference type="RefSeq" id="WP_167072310.1">
    <property type="nucleotide sequence ID" value="NZ_JAAOZC010000002.1"/>
</dbReference>
<evidence type="ECO:0000256" key="4">
    <source>
        <dbReference type="ARBA" id="ARBA00022705"/>
    </source>
</evidence>
<dbReference type="EC" id="2.7.7.7" evidence="1"/>
<evidence type="ECO:0000313" key="9">
    <source>
        <dbReference type="Proteomes" id="UP000727456"/>
    </source>
</evidence>
<dbReference type="InterPro" id="IPR027417">
    <property type="entry name" value="P-loop_NTPase"/>
</dbReference>
<evidence type="ECO:0000256" key="1">
    <source>
        <dbReference type="ARBA" id="ARBA00012417"/>
    </source>
</evidence>
<protein>
    <recommendedName>
        <fullName evidence="1">DNA-directed DNA polymerase</fullName>
        <ecNumber evidence="1">2.7.7.7</ecNumber>
    </recommendedName>
</protein>
<keyword evidence="3 8" id="KW-0548">Nucleotidyltransferase</keyword>
<dbReference type="Proteomes" id="UP000727456">
    <property type="component" value="Unassembled WGS sequence"/>
</dbReference>
<sequence length="341" mass="35964">MKPAEARLVRALDAADPAIRLYVLHGEDQAGARSFADRLGKALGAEAERIDLDGATLRSDPARLADEAAAFSMFGGRRWIRVDPAGDECHDAVEALLQASAAGNPVVLIAPALRKDSRVVKAANASEAAIVHACYAPEGRDLTDLTQSLAREQGLDMRTDVAARLARSSGGDRAILASEIEKLALYLDAAPDRPKKLEDDALEALGAGVDEGDLSRLTAVVFGGDVAAADDELSRLLAEGIEGIPVLRALGRRALLLAQLGAQVAAGDSVDRVMETSGKSVFFKEQPAVTRALQRWNPATLATAAARIAEAERQVKAPGYPGGALVEQEVLAITRRAARRN</sequence>
<evidence type="ECO:0000256" key="3">
    <source>
        <dbReference type="ARBA" id="ARBA00022695"/>
    </source>
</evidence>
<evidence type="ECO:0000256" key="7">
    <source>
        <dbReference type="ARBA" id="ARBA00049244"/>
    </source>
</evidence>
<name>A0ABX0TPI6_9SPHN</name>
<comment type="caution">
    <text evidence="8">The sequence shown here is derived from an EMBL/GenBank/DDBJ whole genome shotgun (WGS) entry which is preliminary data.</text>
</comment>
<dbReference type="PANTHER" id="PTHR34388:SF1">
    <property type="entry name" value="DNA POLYMERASE III SUBUNIT DELTA"/>
    <property type="match status" value="1"/>
</dbReference>
<dbReference type="PANTHER" id="PTHR34388">
    <property type="entry name" value="DNA POLYMERASE III SUBUNIT DELTA"/>
    <property type="match status" value="1"/>
</dbReference>
<evidence type="ECO:0000256" key="6">
    <source>
        <dbReference type="ARBA" id="ARBA00034754"/>
    </source>
</evidence>
<keyword evidence="2 8" id="KW-0808">Transferase</keyword>
<evidence type="ECO:0000256" key="5">
    <source>
        <dbReference type="ARBA" id="ARBA00022932"/>
    </source>
</evidence>
<dbReference type="Gene3D" id="1.20.272.10">
    <property type="match status" value="1"/>
</dbReference>
<comment type="catalytic activity">
    <reaction evidence="7">
        <text>DNA(n) + a 2'-deoxyribonucleoside 5'-triphosphate = DNA(n+1) + diphosphate</text>
        <dbReference type="Rhea" id="RHEA:22508"/>
        <dbReference type="Rhea" id="RHEA-COMP:17339"/>
        <dbReference type="Rhea" id="RHEA-COMP:17340"/>
        <dbReference type="ChEBI" id="CHEBI:33019"/>
        <dbReference type="ChEBI" id="CHEBI:61560"/>
        <dbReference type="ChEBI" id="CHEBI:173112"/>
        <dbReference type="EC" id="2.7.7.7"/>
    </reaction>
</comment>
<dbReference type="EMBL" id="JAAOZC010000002">
    <property type="protein sequence ID" value="NIJ07448.1"/>
    <property type="molecule type" value="Genomic_DNA"/>
</dbReference>
<dbReference type="Gene3D" id="3.40.50.300">
    <property type="entry name" value="P-loop containing nucleotide triphosphate hydrolases"/>
    <property type="match status" value="1"/>
</dbReference>
<dbReference type="SUPFAM" id="SSF52540">
    <property type="entry name" value="P-loop containing nucleoside triphosphate hydrolases"/>
    <property type="match status" value="1"/>
</dbReference>
<dbReference type="InterPro" id="IPR008921">
    <property type="entry name" value="DNA_pol3_clamp-load_cplx_C"/>
</dbReference>
<dbReference type="GO" id="GO:0003887">
    <property type="term" value="F:DNA-directed DNA polymerase activity"/>
    <property type="evidence" value="ECO:0007669"/>
    <property type="project" value="UniProtKB-EC"/>
</dbReference>
<keyword evidence="9" id="KW-1185">Reference proteome</keyword>